<dbReference type="GO" id="GO:0009279">
    <property type="term" value="C:cell outer membrane"/>
    <property type="evidence" value="ECO:0007669"/>
    <property type="project" value="UniProtKB-SubCell"/>
</dbReference>
<evidence type="ECO:0000256" key="8">
    <source>
        <dbReference type="SAM" id="SignalP"/>
    </source>
</evidence>
<evidence type="ECO:0000259" key="9">
    <source>
        <dbReference type="Pfam" id="PF07715"/>
    </source>
</evidence>
<dbReference type="InterPro" id="IPR023997">
    <property type="entry name" value="TonB-dep_OMP_SusC/RagA_CS"/>
</dbReference>
<feature type="signal peptide" evidence="8">
    <location>
        <begin position="1"/>
        <end position="24"/>
    </location>
</feature>
<dbReference type="InterPro" id="IPR012910">
    <property type="entry name" value="Plug_dom"/>
</dbReference>
<dbReference type="PROSITE" id="PS52016">
    <property type="entry name" value="TONB_DEPENDENT_REC_3"/>
    <property type="match status" value="1"/>
</dbReference>
<gene>
    <name evidence="10" type="ORF">FHS57_001217</name>
</gene>
<dbReference type="Gene3D" id="2.170.130.10">
    <property type="entry name" value="TonB-dependent receptor, plug domain"/>
    <property type="match status" value="1"/>
</dbReference>
<dbReference type="Proteomes" id="UP000541352">
    <property type="component" value="Unassembled WGS sequence"/>
</dbReference>
<evidence type="ECO:0000256" key="1">
    <source>
        <dbReference type="ARBA" id="ARBA00004571"/>
    </source>
</evidence>
<dbReference type="RefSeq" id="WP_183971975.1">
    <property type="nucleotide sequence ID" value="NZ_JACIBY010000002.1"/>
</dbReference>
<dbReference type="InterPro" id="IPR036942">
    <property type="entry name" value="Beta-barrel_TonB_sf"/>
</dbReference>
<evidence type="ECO:0000313" key="11">
    <source>
        <dbReference type="Proteomes" id="UP000541352"/>
    </source>
</evidence>
<evidence type="ECO:0000256" key="5">
    <source>
        <dbReference type="ARBA" id="ARBA00023136"/>
    </source>
</evidence>
<keyword evidence="8" id="KW-0732">Signal</keyword>
<dbReference type="EMBL" id="JACIBY010000002">
    <property type="protein sequence ID" value="MBB3837223.1"/>
    <property type="molecule type" value="Genomic_DNA"/>
</dbReference>
<evidence type="ECO:0000256" key="6">
    <source>
        <dbReference type="ARBA" id="ARBA00023237"/>
    </source>
</evidence>
<comment type="caution">
    <text evidence="10">The sequence shown here is derived from an EMBL/GenBank/DDBJ whole genome shotgun (WGS) entry which is preliminary data.</text>
</comment>
<dbReference type="InterPro" id="IPR039426">
    <property type="entry name" value="TonB-dep_rcpt-like"/>
</dbReference>
<evidence type="ECO:0000256" key="7">
    <source>
        <dbReference type="PROSITE-ProRule" id="PRU01360"/>
    </source>
</evidence>
<name>A0A7W6EP89_9BACT</name>
<reference evidence="10 11" key="1">
    <citation type="submission" date="2020-08" db="EMBL/GenBank/DDBJ databases">
        <title>Genomic Encyclopedia of Type Strains, Phase IV (KMG-IV): sequencing the most valuable type-strain genomes for metagenomic binning, comparative biology and taxonomic classification.</title>
        <authorList>
            <person name="Goeker M."/>
        </authorList>
    </citation>
    <scope>NUCLEOTIDE SEQUENCE [LARGE SCALE GENOMIC DNA]</scope>
    <source>
        <strain evidence="10 11">DSM 17976</strain>
    </source>
</reference>
<dbReference type="Pfam" id="PF07715">
    <property type="entry name" value="Plug"/>
    <property type="match status" value="1"/>
</dbReference>
<dbReference type="NCBIfam" id="TIGR04056">
    <property type="entry name" value="OMP_RagA_SusC"/>
    <property type="match status" value="1"/>
</dbReference>
<evidence type="ECO:0000256" key="3">
    <source>
        <dbReference type="ARBA" id="ARBA00022452"/>
    </source>
</evidence>
<dbReference type="Pfam" id="PF13715">
    <property type="entry name" value="CarbopepD_reg_2"/>
    <property type="match status" value="1"/>
</dbReference>
<dbReference type="InterPro" id="IPR023996">
    <property type="entry name" value="TonB-dep_OMP_SusC/RagA"/>
</dbReference>
<evidence type="ECO:0000256" key="2">
    <source>
        <dbReference type="ARBA" id="ARBA00022448"/>
    </source>
</evidence>
<keyword evidence="11" id="KW-1185">Reference proteome</keyword>
<comment type="subcellular location">
    <subcellularLocation>
        <location evidence="1 7">Cell outer membrane</location>
        <topology evidence="1 7">Multi-pass membrane protein</topology>
    </subcellularLocation>
</comment>
<keyword evidence="5 7" id="KW-0472">Membrane</keyword>
<comment type="similarity">
    <text evidence="7">Belongs to the TonB-dependent receptor family.</text>
</comment>
<dbReference type="InterPro" id="IPR037066">
    <property type="entry name" value="Plug_dom_sf"/>
</dbReference>
<sequence>MNQLLRKSFFILSMTLGFYGALWAQNRTITGKVTSATDAQPLPGVNVTLKGATTGVSTDAEGSYRIVVPDGKVTLAFSFVGMLSQEVVVTNRTIINVELLESPTQLNEVVVTGYTTTQQKDVISAMTTVKGDRLKNLPVSGIDQALQGQAAGVRVSAASGTPGGGVKVVIRGNTSINASNRPLMIVDGIPVYDGAVSQFSYGGQQDNAISAFNTSDVESIQVLKDASAKAIYGARGANGVVLITTKRGKANQKTNITFDVQRGVSDVVKRLDLLSSSEILTLQREAVANFNAKQTRFQDMVDPDALGLIPGVTDAVNTNWVDEVLRKGIYQQYQLSTSGGNDRTRFYLSGSYRDEEGVQLNNRFARYTGSFNLDHKASPKLSFGLNLSIGSTKNRRVFSDNAVDGVYGSALRSLPYYAPFNEQSKLYTPNDPNYQGFPNGNPVAEALLPRQLTYGIKFLGGVNAEYAFMPNLRLRTKFSMDYNGSQEDTYNPTGTFYGSLPSVGGQGYGAYGTSSLATFLNSTILTYNTSISEDHHISGLVGGELLHSQGLTSGVQGRVFPRDEFTYISSAGVVDAGSSFFTQNGLVSGFGEIKYDYKNKYLFSATARYDGSSRFGQDRKFGFFPSASVGWRLKEENFLKDVDFIEDIKLRASYGYTGNERIGNYQFLGTWDATTYNGSSGVGPNSLSNPNLQWERTREANIGLDVAFWKGRLSFTAEVYDNLTDALLFAEPLPATTGFGSLQGNIGSISNRGLEFTLRSVNFDGAFRWTTDLNVSRNDNKVVSLASEQPLYRGFSAAGVGATNVIKVGEPLGTFWGLKYLGVDVATGDALYEDFNGDGRITTDDAQVIGNAQPKLIGGLTNTFSWNGFDVSAFLQFSYGNSVMNYGNSFLLNPGTDLRVNQTRASLRRWQKAGDITDVPRYEYNNTYNSYSSSRLVEDGSYLRLKNVAIGYTVPAKWTSKIKLGTVRLYATGTNLWTLTRYTGADPEVSTLDGSTAAQGIDFFTLPQVKTIVGGVTVNF</sequence>
<keyword evidence="6 7" id="KW-0998">Cell outer membrane</keyword>
<evidence type="ECO:0000313" key="10">
    <source>
        <dbReference type="EMBL" id="MBB3837223.1"/>
    </source>
</evidence>
<dbReference type="InterPro" id="IPR008969">
    <property type="entry name" value="CarboxyPept-like_regulatory"/>
</dbReference>
<keyword evidence="4 7" id="KW-0812">Transmembrane</keyword>
<keyword evidence="2 7" id="KW-0813">Transport</keyword>
<dbReference type="Gene3D" id="2.60.40.1120">
    <property type="entry name" value="Carboxypeptidase-like, regulatory domain"/>
    <property type="match status" value="1"/>
</dbReference>
<dbReference type="NCBIfam" id="TIGR04057">
    <property type="entry name" value="SusC_RagA_signa"/>
    <property type="match status" value="1"/>
</dbReference>
<feature type="chain" id="PRO_5031279476" evidence="8">
    <location>
        <begin position="25"/>
        <end position="1020"/>
    </location>
</feature>
<dbReference type="AlphaFoldDB" id="A0A7W6EP89"/>
<feature type="domain" description="TonB-dependent receptor plug" evidence="9">
    <location>
        <begin position="119"/>
        <end position="240"/>
    </location>
</feature>
<protein>
    <submittedName>
        <fullName evidence="10">TonB-linked SusC/RagA family outer membrane protein</fullName>
    </submittedName>
</protein>
<dbReference type="SUPFAM" id="SSF56935">
    <property type="entry name" value="Porins"/>
    <property type="match status" value="1"/>
</dbReference>
<dbReference type="SUPFAM" id="SSF49464">
    <property type="entry name" value="Carboxypeptidase regulatory domain-like"/>
    <property type="match status" value="1"/>
</dbReference>
<evidence type="ECO:0000256" key="4">
    <source>
        <dbReference type="ARBA" id="ARBA00022692"/>
    </source>
</evidence>
<keyword evidence="3 7" id="KW-1134">Transmembrane beta strand</keyword>
<organism evidence="10 11">
    <name type="scientific">Runella defluvii</name>
    <dbReference type="NCBI Taxonomy" id="370973"/>
    <lineage>
        <taxon>Bacteria</taxon>
        <taxon>Pseudomonadati</taxon>
        <taxon>Bacteroidota</taxon>
        <taxon>Cytophagia</taxon>
        <taxon>Cytophagales</taxon>
        <taxon>Spirosomataceae</taxon>
        <taxon>Runella</taxon>
    </lineage>
</organism>
<dbReference type="Gene3D" id="2.40.170.20">
    <property type="entry name" value="TonB-dependent receptor, beta-barrel domain"/>
    <property type="match status" value="1"/>
</dbReference>
<proteinExistence type="inferred from homology"/>
<accession>A0A7W6EP89</accession>